<evidence type="ECO:0000313" key="2">
    <source>
        <dbReference type="Proteomes" id="UP000280188"/>
    </source>
</evidence>
<dbReference type="EMBL" id="AP018795">
    <property type="protein sequence ID" value="BBF66482.1"/>
    <property type="molecule type" value="Genomic_DNA"/>
</dbReference>
<proteinExistence type="predicted"/>
<dbReference type="KEGG" id="afj:AFERRID_27000"/>
<keyword evidence="2" id="KW-1185">Reference proteome</keyword>
<organism evidence="1 2">
    <name type="scientific">Acidithiobacillus ferridurans</name>
    <dbReference type="NCBI Taxonomy" id="1232575"/>
    <lineage>
        <taxon>Bacteria</taxon>
        <taxon>Pseudomonadati</taxon>
        <taxon>Pseudomonadota</taxon>
        <taxon>Acidithiobacillia</taxon>
        <taxon>Acidithiobacillales</taxon>
        <taxon>Acidithiobacillaceae</taxon>
        <taxon>Acidithiobacillus</taxon>
    </lineage>
</organism>
<reference evidence="1 2" key="1">
    <citation type="journal article" date="2018" name="Microbiol. Resour. Announc.">
        <title>Complete Genome Sequence of Acidithiobacillus ferridurans JCM 18981.</title>
        <authorList>
            <person name="Miyauchi T."/>
            <person name="Kouzuma A."/>
            <person name="Abe T."/>
            <person name="Watanabe K."/>
        </authorList>
    </citation>
    <scope>NUCLEOTIDE SEQUENCE [LARGE SCALE GENOMIC DNA]</scope>
    <source>
        <strain evidence="2">ATCC 33020 / DSM 29468 / JCM 18981 / 11Fe</strain>
    </source>
</reference>
<sequence>MDQPEVDREVIDGVAESLMIVIATHLNEAFSESIYITSQPSESARLKAMNLAIHQVMPALLEQIAARGMNDAHLDAAIAQAYQRGAEEMTHTGALMEDGFPDGYKQGVMAATQVAMCLPFSEKWTEITERLSDTNVHALAWRTSMAILDLLPERMVKHENGAV</sequence>
<evidence type="ECO:0000313" key="1">
    <source>
        <dbReference type="EMBL" id="BBF66482.1"/>
    </source>
</evidence>
<protein>
    <submittedName>
        <fullName evidence="1">Uncharacterized protein</fullName>
    </submittedName>
</protein>
<accession>A0A2Z6ILQ0</accession>
<name>A0A2Z6ILQ0_ACIFI</name>
<gene>
    <name evidence="1" type="ORF">AFERRID_27000</name>
</gene>
<dbReference type="AlphaFoldDB" id="A0A2Z6ILQ0"/>
<dbReference type="RefSeq" id="WP_126605465.1">
    <property type="nucleotide sequence ID" value="NZ_AP018795.1"/>
</dbReference>
<dbReference type="Proteomes" id="UP000280188">
    <property type="component" value="Chromosome"/>
</dbReference>